<proteinExistence type="inferred from homology"/>
<name>A0A1G2FA40_9BACT</name>
<evidence type="ECO:0000313" key="5">
    <source>
        <dbReference type="Proteomes" id="UP000176974"/>
    </source>
</evidence>
<protein>
    <recommendedName>
        <fullName evidence="2">RNA 2',3'-cyclic phosphodiesterase</fullName>
        <shortName evidence="2">RNA 2',3'-CPDase</shortName>
        <ecNumber evidence="2">3.1.4.58</ecNumber>
    </recommendedName>
</protein>
<dbReference type="InterPro" id="IPR004175">
    <property type="entry name" value="RNA_CPDase"/>
</dbReference>
<dbReference type="InterPro" id="IPR009097">
    <property type="entry name" value="Cyclic_Pdiesterase"/>
</dbReference>
<evidence type="ECO:0000256" key="2">
    <source>
        <dbReference type="HAMAP-Rule" id="MF_01940"/>
    </source>
</evidence>
<dbReference type="NCBIfam" id="TIGR02258">
    <property type="entry name" value="2_5_ligase"/>
    <property type="match status" value="1"/>
</dbReference>
<keyword evidence="1 2" id="KW-0378">Hydrolase</keyword>
<gene>
    <name evidence="4" type="ORF">A2815_00970</name>
</gene>
<feature type="active site" description="Proton acceptor" evidence="2">
    <location>
        <position position="131"/>
    </location>
</feature>
<dbReference type="EMBL" id="MHMY01000023">
    <property type="protein sequence ID" value="OGZ34935.1"/>
    <property type="molecule type" value="Genomic_DNA"/>
</dbReference>
<feature type="domain" description="Phosphoesterase HXTX" evidence="3">
    <location>
        <begin position="12"/>
        <end position="92"/>
    </location>
</feature>
<dbReference type="PANTHER" id="PTHR35561:SF1">
    <property type="entry name" value="RNA 2',3'-CYCLIC PHOSPHODIESTERASE"/>
    <property type="match status" value="1"/>
</dbReference>
<keyword evidence="4" id="KW-0436">Ligase</keyword>
<feature type="short sequence motif" description="HXTX 1" evidence="2">
    <location>
        <begin position="41"/>
        <end position="44"/>
    </location>
</feature>
<dbReference type="PANTHER" id="PTHR35561">
    <property type="entry name" value="RNA 2',3'-CYCLIC PHOSPHODIESTERASE"/>
    <property type="match status" value="1"/>
</dbReference>
<dbReference type="InterPro" id="IPR014051">
    <property type="entry name" value="Phosphoesterase_HXTX"/>
</dbReference>
<evidence type="ECO:0000256" key="1">
    <source>
        <dbReference type="ARBA" id="ARBA00022801"/>
    </source>
</evidence>
<organism evidence="4 5">
    <name type="scientific">Candidatus Portnoybacteria bacterium RIFCSPHIGHO2_01_FULL_40_12b</name>
    <dbReference type="NCBI Taxonomy" id="1801994"/>
    <lineage>
        <taxon>Bacteria</taxon>
        <taxon>Candidatus Portnoyibacteriota</taxon>
    </lineage>
</organism>
<comment type="catalytic activity">
    <reaction evidence="2">
        <text>a 3'-end 2',3'-cyclophospho-ribonucleotide-RNA + H2O = a 3'-end 2'-phospho-ribonucleotide-RNA + H(+)</text>
        <dbReference type="Rhea" id="RHEA:11828"/>
        <dbReference type="Rhea" id="RHEA-COMP:10464"/>
        <dbReference type="Rhea" id="RHEA-COMP:17353"/>
        <dbReference type="ChEBI" id="CHEBI:15377"/>
        <dbReference type="ChEBI" id="CHEBI:15378"/>
        <dbReference type="ChEBI" id="CHEBI:83064"/>
        <dbReference type="ChEBI" id="CHEBI:173113"/>
        <dbReference type="EC" id="3.1.4.58"/>
    </reaction>
</comment>
<reference evidence="4 5" key="1">
    <citation type="journal article" date="2016" name="Nat. Commun.">
        <title>Thousands of microbial genomes shed light on interconnected biogeochemical processes in an aquifer system.</title>
        <authorList>
            <person name="Anantharaman K."/>
            <person name="Brown C.T."/>
            <person name="Hug L.A."/>
            <person name="Sharon I."/>
            <person name="Castelle C.J."/>
            <person name="Probst A.J."/>
            <person name="Thomas B.C."/>
            <person name="Singh A."/>
            <person name="Wilkins M.J."/>
            <person name="Karaoz U."/>
            <person name="Brodie E.L."/>
            <person name="Williams K.H."/>
            <person name="Hubbard S.S."/>
            <person name="Banfield J.F."/>
        </authorList>
    </citation>
    <scope>NUCLEOTIDE SEQUENCE [LARGE SCALE GENOMIC DNA]</scope>
</reference>
<comment type="function">
    <text evidence="2">Hydrolyzes RNA 2',3'-cyclic phosphodiester to an RNA 2'-phosphomonoester.</text>
</comment>
<dbReference type="GO" id="GO:0004113">
    <property type="term" value="F:2',3'-cyclic-nucleotide 3'-phosphodiesterase activity"/>
    <property type="evidence" value="ECO:0007669"/>
    <property type="project" value="InterPro"/>
</dbReference>
<evidence type="ECO:0000313" key="4">
    <source>
        <dbReference type="EMBL" id="OGZ34935.1"/>
    </source>
</evidence>
<accession>A0A1G2FA40</accession>
<feature type="short sequence motif" description="HXTX 2" evidence="2">
    <location>
        <begin position="131"/>
        <end position="134"/>
    </location>
</feature>
<comment type="similarity">
    <text evidence="2">Belongs to the 2H phosphoesterase superfamily. ThpR family.</text>
</comment>
<feature type="active site" description="Proton donor" evidence="2">
    <location>
        <position position="41"/>
    </location>
</feature>
<dbReference type="Gene3D" id="3.90.1140.10">
    <property type="entry name" value="Cyclic phosphodiesterase"/>
    <property type="match status" value="1"/>
</dbReference>
<dbReference type="GO" id="GO:0008664">
    <property type="term" value="F:RNA 2',3'-cyclic 3'-phosphodiesterase activity"/>
    <property type="evidence" value="ECO:0007669"/>
    <property type="project" value="UniProtKB-EC"/>
</dbReference>
<dbReference type="GO" id="GO:0016874">
    <property type="term" value="F:ligase activity"/>
    <property type="evidence" value="ECO:0007669"/>
    <property type="project" value="UniProtKB-KW"/>
</dbReference>
<dbReference type="EC" id="3.1.4.58" evidence="2"/>
<comment type="caution">
    <text evidence="4">The sequence shown here is derived from an EMBL/GenBank/DDBJ whole genome shotgun (WGS) entry which is preliminary data.</text>
</comment>
<dbReference type="AlphaFoldDB" id="A0A1G2FA40"/>
<dbReference type="Proteomes" id="UP000176974">
    <property type="component" value="Unassembled WGS sequence"/>
</dbReference>
<dbReference type="SUPFAM" id="SSF55144">
    <property type="entry name" value="LigT-like"/>
    <property type="match status" value="1"/>
</dbReference>
<evidence type="ECO:0000259" key="3">
    <source>
        <dbReference type="Pfam" id="PF02834"/>
    </source>
</evidence>
<dbReference type="HAMAP" id="MF_01940">
    <property type="entry name" value="RNA_CPDase"/>
    <property type="match status" value="1"/>
</dbReference>
<sequence>MKKRRIFAAINLPEYIKKRILNWQEEWTSLPVRWTKKQSLHITLVFIGYAGDEEMLEVCQTAKETGRRHQPFEIELKRICFGPPGRSPRIIWLEGEENLALAELKDDFEGHLLDSNQSGYNRKEVRAFRPHITLARIRQREWRLMPSKPNIEKEVSLSFLVESIEVMESRLLRDGAEYVVLESTPLGG</sequence>
<dbReference type="Pfam" id="PF02834">
    <property type="entry name" value="LigT_PEase"/>
    <property type="match status" value="1"/>
</dbReference>